<evidence type="ECO:0000313" key="3">
    <source>
        <dbReference type="EMBL" id="CDS12769.1"/>
    </source>
</evidence>
<evidence type="ECO:0000256" key="1">
    <source>
        <dbReference type="SAM" id="MobiDB-lite"/>
    </source>
</evidence>
<keyword evidence="2" id="KW-1133">Transmembrane helix</keyword>
<proteinExistence type="predicted"/>
<dbReference type="EMBL" id="LK023368">
    <property type="protein sequence ID" value="CDS12769.1"/>
    <property type="molecule type" value="Genomic_DNA"/>
</dbReference>
<sequence>MDHAPKKEDPSNTNFGSIDAKQGLHDRDDTDEASLLSTKTRRWLVLRRITYIVIVNAVTPILLYYALKPYLPTVWALVLSSTPTLVSVLIQGVVLRHIDTIGVASICAFLSHNVTAGVGAACGISLIPIRIGSFVLKPVMYYLGKDLIPLKPINNQHRIAYYWEHSRYCRFHIRLLTAVDIVLLELEFGLKLYYIFKFDIDTVVIASSITWGLTGALISAFTISYAVHILRRLKQDEHSMMMVQEHQQQSI</sequence>
<protein>
    <submittedName>
        <fullName evidence="3">Uncharacterized protein</fullName>
    </submittedName>
</protein>
<dbReference type="OrthoDB" id="9996464at2759"/>
<gene>
    <name evidence="3" type="ORF">LRAMOSA04953</name>
</gene>
<organism evidence="3">
    <name type="scientific">Lichtheimia ramosa</name>
    <dbReference type="NCBI Taxonomy" id="688394"/>
    <lineage>
        <taxon>Eukaryota</taxon>
        <taxon>Fungi</taxon>
        <taxon>Fungi incertae sedis</taxon>
        <taxon>Mucoromycota</taxon>
        <taxon>Mucoromycotina</taxon>
        <taxon>Mucoromycetes</taxon>
        <taxon>Mucorales</taxon>
        <taxon>Lichtheimiaceae</taxon>
        <taxon>Lichtheimia</taxon>
    </lineage>
</organism>
<accession>A0A077WZW0</accession>
<dbReference type="AlphaFoldDB" id="A0A077WZW0"/>
<name>A0A077WZW0_9FUNG</name>
<evidence type="ECO:0000256" key="2">
    <source>
        <dbReference type="SAM" id="Phobius"/>
    </source>
</evidence>
<reference evidence="3" key="1">
    <citation type="journal article" date="2014" name="Genome Announc.">
        <title>De novo whole-genome sequence and genome annotation of Lichtheimia ramosa.</title>
        <authorList>
            <person name="Linde J."/>
            <person name="Schwartze V."/>
            <person name="Binder U."/>
            <person name="Lass-Florl C."/>
            <person name="Voigt K."/>
            <person name="Horn F."/>
        </authorList>
    </citation>
    <scope>NUCLEOTIDE SEQUENCE</scope>
    <source>
        <strain evidence="3">JMRC FSU:6197</strain>
    </source>
</reference>
<keyword evidence="2" id="KW-0472">Membrane</keyword>
<feature type="region of interest" description="Disordered" evidence="1">
    <location>
        <begin position="1"/>
        <end position="26"/>
    </location>
</feature>
<feature type="transmembrane region" description="Helical" evidence="2">
    <location>
        <begin position="208"/>
        <end position="230"/>
    </location>
</feature>
<feature type="transmembrane region" description="Helical" evidence="2">
    <location>
        <begin position="73"/>
        <end position="95"/>
    </location>
</feature>
<keyword evidence="2" id="KW-0812">Transmembrane</keyword>
<feature type="transmembrane region" description="Helical" evidence="2">
    <location>
        <begin position="49"/>
        <end position="67"/>
    </location>
</feature>
<feature type="compositionally biased region" description="Basic and acidic residues" evidence="1">
    <location>
        <begin position="1"/>
        <end position="10"/>
    </location>
</feature>